<organism evidence="1 2">
    <name type="scientific">Cochliobolus sativus</name>
    <name type="common">Common root rot and spot blotch fungus</name>
    <name type="synonym">Bipolaris sorokiniana</name>
    <dbReference type="NCBI Taxonomy" id="45130"/>
    <lineage>
        <taxon>Eukaryota</taxon>
        <taxon>Fungi</taxon>
        <taxon>Dikarya</taxon>
        <taxon>Ascomycota</taxon>
        <taxon>Pezizomycotina</taxon>
        <taxon>Dothideomycetes</taxon>
        <taxon>Pleosporomycetidae</taxon>
        <taxon>Pleosporales</taxon>
        <taxon>Pleosporineae</taxon>
        <taxon>Pleosporaceae</taxon>
        <taxon>Bipolaris</taxon>
    </lineage>
</organism>
<gene>
    <name evidence="1" type="ORF">GGP41_009011</name>
</gene>
<name>A0A8H5ZGQ0_COCSA</name>
<evidence type="ECO:0000313" key="1">
    <source>
        <dbReference type="EMBL" id="KAF5847760.1"/>
    </source>
</evidence>
<accession>A0A8H5ZGQ0</accession>
<protein>
    <submittedName>
        <fullName evidence="1">Uncharacterized protein</fullName>
    </submittedName>
</protein>
<reference evidence="1" key="1">
    <citation type="submission" date="2019-11" db="EMBL/GenBank/DDBJ databases">
        <title>Bipolaris sorokiniana Genome sequencing.</title>
        <authorList>
            <person name="Wang H."/>
        </authorList>
    </citation>
    <scope>NUCLEOTIDE SEQUENCE</scope>
</reference>
<dbReference type="AlphaFoldDB" id="A0A8H5ZGQ0"/>
<sequence>MPPKAQPPPRDKLRRVYAENVRRIFNYFCRPRGNSPYDAVFGLGSHNYLPMIILTSRPPYLKAFIMYSCSALNAAFYINNCAAILQGEKKFTVFAGCVSIAIPHIEDERKRLPSSSSSSN</sequence>
<dbReference type="EMBL" id="WNKQ01000012">
    <property type="protein sequence ID" value="KAF5847760.1"/>
    <property type="molecule type" value="Genomic_DNA"/>
</dbReference>
<comment type="caution">
    <text evidence="1">The sequence shown here is derived from an EMBL/GenBank/DDBJ whole genome shotgun (WGS) entry which is preliminary data.</text>
</comment>
<dbReference type="Proteomes" id="UP000624244">
    <property type="component" value="Unassembled WGS sequence"/>
</dbReference>
<evidence type="ECO:0000313" key="2">
    <source>
        <dbReference type="Proteomes" id="UP000624244"/>
    </source>
</evidence>
<proteinExistence type="predicted"/>